<dbReference type="AlphaFoldDB" id="A0A8X7WB34"/>
<dbReference type="EMBL" id="JAAMPC010000002">
    <property type="protein sequence ID" value="KAG2327438.1"/>
    <property type="molecule type" value="Genomic_DNA"/>
</dbReference>
<protein>
    <submittedName>
        <fullName evidence="1">Uncharacterized protein</fullName>
    </submittedName>
</protein>
<proteinExistence type="predicted"/>
<comment type="caution">
    <text evidence="1">The sequence shown here is derived from an EMBL/GenBank/DDBJ whole genome shotgun (WGS) entry which is preliminary data.</text>
</comment>
<sequence>MGELKGDSTTTPPLSSLDAAEAFGVGTSIPSAALYRSLLIIPCFSTSVLEPSSSSTFELKLSSSPTSVSSDYILAATSCSSLMTAAISVPLLVTAHPLTANRSTGATL</sequence>
<keyword evidence="2" id="KW-1185">Reference proteome</keyword>
<evidence type="ECO:0000313" key="1">
    <source>
        <dbReference type="EMBL" id="KAG2327438.1"/>
    </source>
</evidence>
<evidence type="ECO:0000313" key="2">
    <source>
        <dbReference type="Proteomes" id="UP000886595"/>
    </source>
</evidence>
<organism evidence="1 2">
    <name type="scientific">Brassica carinata</name>
    <name type="common">Ethiopian mustard</name>
    <name type="synonym">Abyssinian cabbage</name>
    <dbReference type="NCBI Taxonomy" id="52824"/>
    <lineage>
        <taxon>Eukaryota</taxon>
        <taxon>Viridiplantae</taxon>
        <taxon>Streptophyta</taxon>
        <taxon>Embryophyta</taxon>
        <taxon>Tracheophyta</taxon>
        <taxon>Spermatophyta</taxon>
        <taxon>Magnoliopsida</taxon>
        <taxon>eudicotyledons</taxon>
        <taxon>Gunneridae</taxon>
        <taxon>Pentapetalae</taxon>
        <taxon>rosids</taxon>
        <taxon>malvids</taxon>
        <taxon>Brassicales</taxon>
        <taxon>Brassicaceae</taxon>
        <taxon>Brassiceae</taxon>
        <taxon>Brassica</taxon>
    </lineage>
</organism>
<reference evidence="1 2" key="1">
    <citation type="submission" date="2020-02" db="EMBL/GenBank/DDBJ databases">
        <authorList>
            <person name="Ma Q."/>
            <person name="Huang Y."/>
            <person name="Song X."/>
            <person name="Pei D."/>
        </authorList>
    </citation>
    <scope>NUCLEOTIDE SEQUENCE [LARGE SCALE GENOMIC DNA]</scope>
    <source>
        <strain evidence="1">Sxm20200214</strain>
        <tissue evidence="1">Leaf</tissue>
    </source>
</reference>
<gene>
    <name evidence="1" type="ORF">Bca52824_010166</name>
</gene>
<name>A0A8X7WB34_BRACI</name>
<dbReference type="Proteomes" id="UP000886595">
    <property type="component" value="Unassembled WGS sequence"/>
</dbReference>
<accession>A0A8X7WB34</accession>